<dbReference type="STRING" id="656061.D5G4U4"/>
<proteinExistence type="predicted"/>
<dbReference type="Gene3D" id="2.60.40.150">
    <property type="entry name" value="C2 domain"/>
    <property type="match status" value="4"/>
</dbReference>
<keyword evidence="10 12" id="KW-0472">Membrane</keyword>
<feature type="region of interest" description="Disordered" evidence="11">
    <location>
        <begin position="872"/>
        <end position="893"/>
    </location>
</feature>
<dbReference type="InterPro" id="IPR031468">
    <property type="entry name" value="SMP_LBD"/>
</dbReference>
<feature type="domain" description="SMP-LTD" evidence="14">
    <location>
        <begin position="228"/>
        <end position="433"/>
    </location>
</feature>
<dbReference type="RefSeq" id="XP_002835380.1">
    <property type="nucleotide sequence ID" value="XM_002835334.1"/>
</dbReference>
<evidence type="ECO:0000256" key="12">
    <source>
        <dbReference type="SAM" id="Phobius"/>
    </source>
</evidence>
<evidence type="ECO:0000259" key="14">
    <source>
        <dbReference type="PROSITE" id="PS51847"/>
    </source>
</evidence>
<evidence type="ECO:0000256" key="1">
    <source>
        <dbReference type="ARBA" id="ARBA00004586"/>
    </source>
</evidence>
<feature type="domain" description="C2" evidence="13">
    <location>
        <begin position="576"/>
        <end position="691"/>
    </location>
</feature>
<dbReference type="InterPro" id="IPR000008">
    <property type="entry name" value="C2_dom"/>
</dbReference>
<dbReference type="PROSITE" id="PS50004">
    <property type="entry name" value="C2"/>
    <property type="match status" value="5"/>
</dbReference>
<dbReference type="OMA" id="VLMDDYM"/>
<evidence type="ECO:0000256" key="5">
    <source>
        <dbReference type="ARBA" id="ARBA00022737"/>
    </source>
</evidence>
<evidence type="ECO:0000256" key="10">
    <source>
        <dbReference type="ARBA" id="ARBA00023136"/>
    </source>
</evidence>
<dbReference type="InterPro" id="IPR056910">
    <property type="entry name" value="TCB1-3_C2"/>
</dbReference>
<comment type="subcellular location">
    <subcellularLocation>
        <location evidence="1">Endoplasmic reticulum membrane</location>
    </subcellularLocation>
</comment>
<feature type="domain" description="C2" evidence="13">
    <location>
        <begin position="1056"/>
        <end position="1174"/>
    </location>
</feature>
<keyword evidence="5" id="KW-0677">Repeat</keyword>
<dbReference type="CDD" id="cd21678">
    <property type="entry name" value="SMP_TCB"/>
    <property type="match status" value="1"/>
</dbReference>
<dbReference type="GO" id="GO:0071944">
    <property type="term" value="C:cell periphery"/>
    <property type="evidence" value="ECO:0007669"/>
    <property type="project" value="UniProtKB-ARBA"/>
</dbReference>
<dbReference type="CDD" id="cd04045">
    <property type="entry name" value="C2C_Tricalbin-like"/>
    <property type="match status" value="1"/>
</dbReference>
<evidence type="ECO:0000256" key="6">
    <source>
        <dbReference type="ARBA" id="ARBA00022824"/>
    </source>
</evidence>
<keyword evidence="3" id="KW-0597">Phosphoprotein</keyword>
<dbReference type="InterPro" id="IPR035892">
    <property type="entry name" value="C2_domain_sf"/>
</dbReference>
<evidence type="ECO:0000313" key="15">
    <source>
        <dbReference type="EMBL" id="CAZ79537.1"/>
    </source>
</evidence>
<dbReference type="GO" id="GO:0005789">
    <property type="term" value="C:endoplasmic reticulum membrane"/>
    <property type="evidence" value="ECO:0007669"/>
    <property type="project" value="UniProtKB-SubCell"/>
</dbReference>
<dbReference type="SUPFAM" id="SSF49562">
    <property type="entry name" value="C2 domain (Calcium/lipid-binding domain, CaLB)"/>
    <property type="match status" value="5"/>
</dbReference>
<gene>
    <name evidence="15" type="ORF">GSTUM_00000202001</name>
</gene>
<dbReference type="GeneID" id="9183019"/>
<feature type="transmembrane region" description="Helical" evidence="12">
    <location>
        <begin position="178"/>
        <end position="201"/>
    </location>
</feature>
<keyword evidence="7 12" id="KW-1133">Transmembrane helix</keyword>
<keyword evidence="2" id="KW-0813">Transport</keyword>
<dbReference type="Pfam" id="PF00168">
    <property type="entry name" value="C2"/>
    <property type="match status" value="5"/>
</dbReference>
<dbReference type="HOGENOM" id="CLU_001661_0_0_1"/>
<evidence type="ECO:0000256" key="3">
    <source>
        <dbReference type="ARBA" id="ARBA00022553"/>
    </source>
</evidence>
<keyword evidence="4 12" id="KW-0812">Transmembrane</keyword>
<dbReference type="InterPro" id="IPR017147">
    <property type="entry name" value="Tricalbin"/>
</dbReference>
<sequence length="1489" mass="162780">MTDRGVAPLKSAAEIEREAKAREHELAQESRKGGATVYEFDPNATPEEKAAQAAKAIPGELGLAKGKVTDITRAVQNSASSHRNNGATNGRNGAQSLPDAPKTPKTPGVVNGQPKAGDVEWSRTGWEPQFGSLNDAFGLDDAVAEDHQTLLESKLDDKFFGDWYHNAGVIGFACLSTWFLTLIGGGLGWVILVMACCATYYRTSIRRVRRNIHDDLTREFAKSRLDTDVESLEWLNSFTVKFWPIYQPVLAVTIINVVDQVLEGATPGFLDSLKLPTFTLGTKPPRIEFVKTYPKTEDDIIEMDWKFSFTPNDTSDLTSRQLRNKVNPKVVLEARVGKGLASKGVPIVVEDMAFSGVMKVKIKLQLAFPHIEKVDVCFLGRPTFDYVLKPLGGETFGIDIGFLPGLNGFIQEMIHTNLGPMFYAPNVFTVEVAKMLGGAPIDTAIGVLVVTIHNAHGLKNPDKFSGTPDPYTVFSINNREEIGKTKVVNEDANPKWNETKYILINNYNDSLTMTVYDWNEFRKDKELGIATFALHKLQDDPEQENIVMPVMVGGKARGQVSCDFRFFPILEGAVLEDGTKEPAPESNTGILRFTVSQAKDLDSSKSLVGFLSPYAIQTLNGKTINRTKTVKRNNNPIWEVSKEILVTNRKTAKLGLQIKDERDLAANPLLGTYMIKLDDLIDSNSKGTEWFNLSGAKTGRVKMTAQWKPVAVKGAPGGTGGYIRPIGVMRVHLQSARDLRNLEALGKSDPYVHVLLSGVEKGRTVTFINDLNPDWNEILYIPVHSPRERLTLEVMDQENMGKDRSLGHLDVNCDQYIKQGEDGLWLEHSEKINRSEGLKLDRGVKGTLNFTVAFYPCLNIADPEGEEAERKLKEGEKNEKYEQSVEQKVEKSAVDIENEKSKAQIEENTLAEAAAGSDSDGDEKKTSRIKLTPKELVKYDSGLLVFKIIEGQFAHKGCYLEVLMDDMLYPAYSTARIKSKDTKFGEIGDAFVRELEFSKVTLRLREHGKDGEQEDEILGKLTGGTLETVKQCLNNPTVLALKDKDGEVSKVTISLNYIPVMMTLDPSESINNMGTLRVDVLDAANLPSADRNGKSDPFCVFALDGKSLYKTDVQKKTLHPSWNEFFETKVSSRTAANLVVEIFDWDLAGKADFLAKGQIDLTQLEPFTPKPIVIKLTGKQGQEGRFGELRLRLLFRSGYVTRSRQGSSTFHGTFATPGKVATGVAGAPLKVGGFAAGGITKGASFLKKSAFGRKAKDTNGVAEEIDREMLAPSSAVSNGGATKGISEGGVAAYDPDGSLVALDGSEDSLDPGQRASGKRTGLSHSPSTAGSPHNRNRSVSSTLSVPGAAPGGADHGTATVRIVAASGFPTNSNVQLRFKTLDKGKELHKSKSVKSSTGELAWEESFSFNCTADQQFKVYAKDNHRLRGDEELGEGLFVVDDTGNGGDTVVPVGQGKVVLRTSFKSSETASSVSPRNRRGGLLKVRSHAS</sequence>
<dbReference type="CDD" id="cd04040">
    <property type="entry name" value="C2D_Tricalbin-like"/>
    <property type="match status" value="1"/>
</dbReference>
<dbReference type="EMBL" id="FN429991">
    <property type="protein sequence ID" value="CAZ79537.1"/>
    <property type="molecule type" value="Genomic_DNA"/>
</dbReference>
<evidence type="ECO:0000259" key="13">
    <source>
        <dbReference type="PROSITE" id="PS50004"/>
    </source>
</evidence>
<feature type="region of interest" description="Disordered" evidence="11">
    <location>
        <begin position="77"/>
        <end position="123"/>
    </location>
</feature>
<dbReference type="PIRSF" id="PIRSF037232">
    <property type="entry name" value="Tricalbin"/>
    <property type="match status" value="1"/>
</dbReference>
<dbReference type="SMART" id="SM00239">
    <property type="entry name" value="C2"/>
    <property type="match status" value="5"/>
</dbReference>
<keyword evidence="8" id="KW-0445">Lipid transport</keyword>
<evidence type="ECO:0000256" key="8">
    <source>
        <dbReference type="ARBA" id="ARBA00023055"/>
    </source>
</evidence>
<dbReference type="Pfam" id="PF24920">
    <property type="entry name" value="C2_TCB1"/>
    <property type="match status" value="1"/>
</dbReference>
<evidence type="ECO:0000256" key="2">
    <source>
        <dbReference type="ARBA" id="ARBA00022448"/>
    </source>
</evidence>
<dbReference type="PANTHER" id="PTHR46980">
    <property type="entry name" value="TRICALBIN-1-RELATED"/>
    <property type="match status" value="1"/>
</dbReference>
<evidence type="ECO:0000256" key="4">
    <source>
        <dbReference type="ARBA" id="ARBA00022692"/>
    </source>
</evidence>
<evidence type="ECO:0000256" key="11">
    <source>
        <dbReference type="SAM" id="MobiDB-lite"/>
    </source>
</evidence>
<dbReference type="PROSITE" id="PS51847">
    <property type="entry name" value="SMP"/>
    <property type="match status" value="1"/>
</dbReference>
<organism evidence="15 16">
    <name type="scientific">Tuber melanosporum (strain Mel28)</name>
    <name type="common">Perigord black truffle</name>
    <dbReference type="NCBI Taxonomy" id="656061"/>
    <lineage>
        <taxon>Eukaryota</taxon>
        <taxon>Fungi</taxon>
        <taxon>Dikarya</taxon>
        <taxon>Ascomycota</taxon>
        <taxon>Pezizomycotina</taxon>
        <taxon>Pezizomycetes</taxon>
        <taxon>Pezizales</taxon>
        <taxon>Tuberaceae</taxon>
        <taxon>Tuber</taxon>
    </lineage>
</organism>
<feature type="compositionally biased region" description="Polar residues" evidence="11">
    <location>
        <begin position="1322"/>
        <end position="1344"/>
    </location>
</feature>
<dbReference type="Pfam" id="PF25669">
    <property type="entry name" value="SMP_MUG190-like"/>
    <property type="match status" value="1"/>
</dbReference>
<dbReference type="CDD" id="cd04052">
    <property type="entry name" value="C2B_Tricalbin-like"/>
    <property type="match status" value="1"/>
</dbReference>
<feature type="compositionally biased region" description="Polar residues" evidence="11">
    <location>
        <begin position="1464"/>
        <end position="1474"/>
    </location>
</feature>
<feature type="compositionally biased region" description="Basic and acidic residues" evidence="11">
    <location>
        <begin position="13"/>
        <end position="32"/>
    </location>
</feature>
<feature type="domain" description="C2" evidence="13">
    <location>
        <begin position="429"/>
        <end position="547"/>
    </location>
</feature>
<feature type="region of interest" description="Disordered" evidence="11">
    <location>
        <begin position="1301"/>
        <end position="1352"/>
    </location>
</feature>
<dbReference type="eggNOG" id="KOG1012">
    <property type="taxonomic scope" value="Eukaryota"/>
</dbReference>
<dbReference type="PANTHER" id="PTHR46980:SF2">
    <property type="entry name" value="TRICALBIN-1-RELATED"/>
    <property type="match status" value="1"/>
</dbReference>
<dbReference type="InterPro" id="IPR052455">
    <property type="entry name" value="Tricalbin_domain"/>
</dbReference>
<accession>D5G4U4</accession>
<keyword evidence="16" id="KW-1185">Reference proteome</keyword>
<dbReference type="KEGG" id="tml:GSTUM_00000202001"/>
<protein>
    <submittedName>
        <fullName evidence="15">(Perigord truffle) hypothetical protein</fullName>
    </submittedName>
</protein>
<feature type="compositionally biased region" description="Basic residues" evidence="11">
    <location>
        <begin position="1475"/>
        <end position="1489"/>
    </location>
</feature>
<keyword evidence="6" id="KW-0256">Endoplasmic reticulum</keyword>
<dbReference type="CDD" id="cd04044">
    <property type="entry name" value="C2A_Tricalbin-like"/>
    <property type="match status" value="1"/>
</dbReference>
<dbReference type="FunCoup" id="D5G4U4">
    <property type="interactions" value="85"/>
</dbReference>
<reference evidence="15 16" key="1">
    <citation type="journal article" date="2010" name="Nature">
        <title>Perigord black truffle genome uncovers evolutionary origins and mechanisms of symbiosis.</title>
        <authorList>
            <person name="Martin F."/>
            <person name="Kohler A."/>
            <person name="Murat C."/>
            <person name="Balestrini R."/>
            <person name="Coutinho P.M."/>
            <person name="Jaillon O."/>
            <person name="Montanini B."/>
            <person name="Morin E."/>
            <person name="Noel B."/>
            <person name="Percudani R."/>
            <person name="Porcel B."/>
            <person name="Rubini A."/>
            <person name="Amicucci A."/>
            <person name="Amselem J."/>
            <person name="Anthouard V."/>
            <person name="Arcioni S."/>
            <person name="Artiguenave F."/>
            <person name="Aury J.M."/>
            <person name="Ballario P."/>
            <person name="Bolchi A."/>
            <person name="Brenna A."/>
            <person name="Brun A."/>
            <person name="Buee M."/>
            <person name="Cantarel B."/>
            <person name="Chevalier G."/>
            <person name="Couloux A."/>
            <person name="Da Silva C."/>
            <person name="Denoeud F."/>
            <person name="Duplessis S."/>
            <person name="Ghignone S."/>
            <person name="Hilselberger B."/>
            <person name="Iotti M."/>
            <person name="Marcais B."/>
            <person name="Mello A."/>
            <person name="Miranda M."/>
            <person name="Pacioni G."/>
            <person name="Quesneville H."/>
            <person name="Riccioni C."/>
            <person name="Ruotolo R."/>
            <person name="Splivallo R."/>
            <person name="Stocchi V."/>
            <person name="Tisserant E."/>
            <person name="Viscomi A.R."/>
            <person name="Zambonelli A."/>
            <person name="Zampieri E."/>
            <person name="Henrissat B."/>
            <person name="Lebrun M.H."/>
            <person name="Paolocci F."/>
            <person name="Bonfante P."/>
            <person name="Ottonello S."/>
            <person name="Wincker P."/>
        </authorList>
    </citation>
    <scope>NUCLEOTIDE SEQUENCE [LARGE SCALE GENOMIC DNA]</scope>
    <source>
        <strain evidence="15 16">Mel28</strain>
    </source>
</reference>
<feature type="region of interest" description="Disordered" evidence="11">
    <location>
        <begin position="1464"/>
        <end position="1489"/>
    </location>
</feature>
<dbReference type="InterPro" id="IPR037756">
    <property type="entry name" value="C2D_Tricalbin"/>
</dbReference>
<feature type="domain" description="C2" evidence="13">
    <location>
        <begin position="1339"/>
        <end position="1452"/>
    </location>
</feature>
<dbReference type="Proteomes" id="UP000006911">
    <property type="component" value="Unassembled WGS sequence"/>
</dbReference>
<feature type="domain" description="C2" evidence="13">
    <location>
        <begin position="712"/>
        <end position="826"/>
    </location>
</feature>
<feature type="region of interest" description="Disordered" evidence="11">
    <location>
        <begin position="1"/>
        <end position="53"/>
    </location>
</feature>
<evidence type="ECO:0000313" key="16">
    <source>
        <dbReference type="Proteomes" id="UP000006911"/>
    </source>
</evidence>
<dbReference type="InterPro" id="IPR037761">
    <property type="entry name" value="C2A_Tricalbin"/>
</dbReference>
<dbReference type="InterPro" id="IPR037762">
    <property type="entry name" value="C2C_Tricalbin"/>
</dbReference>
<dbReference type="GO" id="GO:0006869">
    <property type="term" value="P:lipid transport"/>
    <property type="evidence" value="ECO:0007669"/>
    <property type="project" value="UniProtKB-KW"/>
</dbReference>
<dbReference type="InParanoid" id="D5G4U4"/>
<dbReference type="GO" id="GO:0008289">
    <property type="term" value="F:lipid binding"/>
    <property type="evidence" value="ECO:0007669"/>
    <property type="project" value="UniProtKB-KW"/>
</dbReference>
<dbReference type="InterPro" id="IPR037765">
    <property type="entry name" value="C2B_Tricalbin"/>
</dbReference>
<keyword evidence="9" id="KW-0446">Lipid-binding</keyword>
<evidence type="ECO:0000256" key="9">
    <source>
        <dbReference type="ARBA" id="ARBA00023121"/>
    </source>
</evidence>
<dbReference type="GO" id="GO:0061817">
    <property type="term" value="P:endoplasmic reticulum-plasma membrane tethering"/>
    <property type="evidence" value="ECO:0007669"/>
    <property type="project" value="InterPro"/>
</dbReference>
<evidence type="ECO:0000256" key="7">
    <source>
        <dbReference type="ARBA" id="ARBA00022989"/>
    </source>
</evidence>
<feature type="compositionally biased region" description="Low complexity" evidence="11">
    <location>
        <begin position="83"/>
        <end position="94"/>
    </location>
</feature>
<name>D5G4U4_TUBMM</name>